<dbReference type="Gramene" id="OBART01G09470.1">
    <property type="protein sequence ID" value="OBART01G09470.1"/>
    <property type="gene ID" value="OBART01G09470"/>
</dbReference>
<protein>
    <submittedName>
        <fullName evidence="1">Uncharacterized protein</fullName>
    </submittedName>
</protein>
<keyword evidence="2" id="KW-1185">Reference proteome</keyword>
<sequence>MSPVCYVPLFGLLPFNPATSSQVAVSSARTVYYYLQPLKDSPMVGWLLEQISPSNLVESFSITQNWLRIFDPPNLLFLV</sequence>
<name>A0A0D3ELS8_9ORYZ</name>
<evidence type="ECO:0000313" key="2">
    <source>
        <dbReference type="Proteomes" id="UP000026960"/>
    </source>
</evidence>
<dbReference type="EnsemblPlants" id="OBART01G09470.1">
    <property type="protein sequence ID" value="OBART01G09470.1"/>
    <property type="gene ID" value="OBART01G09470"/>
</dbReference>
<reference evidence="1" key="2">
    <citation type="submission" date="2015-03" db="UniProtKB">
        <authorList>
            <consortium name="EnsemblPlants"/>
        </authorList>
    </citation>
    <scope>IDENTIFICATION</scope>
</reference>
<reference evidence="1" key="1">
    <citation type="journal article" date="2009" name="Rice">
        <title>De Novo Next Generation Sequencing of Plant Genomes.</title>
        <authorList>
            <person name="Rounsley S."/>
            <person name="Marri P.R."/>
            <person name="Yu Y."/>
            <person name="He R."/>
            <person name="Sisneros N."/>
            <person name="Goicoechea J.L."/>
            <person name="Lee S.J."/>
            <person name="Angelova A."/>
            <person name="Kudrna D."/>
            <person name="Luo M."/>
            <person name="Affourtit J."/>
            <person name="Desany B."/>
            <person name="Knight J."/>
            <person name="Niazi F."/>
            <person name="Egholm M."/>
            <person name="Wing R.A."/>
        </authorList>
    </citation>
    <scope>NUCLEOTIDE SEQUENCE [LARGE SCALE GENOMIC DNA]</scope>
    <source>
        <strain evidence="1">cv. IRGC 105608</strain>
    </source>
</reference>
<accession>A0A0D3ELS8</accession>
<dbReference type="PaxDb" id="65489-OBART01G09470.1"/>
<organism evidence="1">
    <name type="scientific">Oryza barthii</name>
    <dbReference type="NCBI Taxonomy" id="65489"/>
    <lineage>
        <taxon>Eukaryota</taxon>
        <taxon>Viridiplantae</taxon>
        <taxon>Streptophyta</taxon>
        <taxon>Embryophyta</taxon>
        <taxon>Tracheophyta</taxon>
        <taxon>Spermatophyta</taxon>
        <taxon>Magnoliopsida</taxon>
        <taxon>Liliopsida</taxon>
        <taxon>Poales</taxon>
        <taxon>Poaceae</taxon>
        <taxon>BOP clade</taxon>
        <taxon>Oryzoideae</taxon>
        <taxon>Oryzeae</taxon>
        <taxon>Oryzinae</taxon>
        <taxon>Oryza</taxon>
    </lineage>
</organism>
<dbReference type="AlphaFoldDB" id="A0A0D3ELS8"/>
<evidence type="ECO:0000313" key="1">
    <source>
        <dbReference type="EnsemblPlants" id="OBART01G09470.1"/>
    </source>
</evidence>
<proteinExistence type="predicted"/>
<dbReference type="Proteomes" id="UP000026960">
    <property type="component" value="Chromosome 1"/>
</dbReference>
<dbReference type="HOGENOM" id="CLU_2609776_0_0_1"/>